<name>A0A0N0XNA6_9NEIS</name>
<gene>
    <name evidence="1" type="ORF">WG78_00105</name>
</gene>
<reference evidence="1 2" key="1">
    <citation type="submission" date="2015-07" db="EMBL/GenBank/DDBJ databases">
        <title>Draft genome sequence of the Amantichitinum ursilacus IGB-41, a new chitin-degrading bacterium.</title>
        <authorList>
            <person name="Kirstahler P."/>
            <person name="Guenther M."/>
            <person name="Grumaz C."/>
            <person name="Rupp S."/>
            <person name="Zibek S."/>
            <person name="Sohn K."/>
        </authorList>
    </citation>
    <scope>NUCLEOTIDE SEQUENCE [LARGE SCALE GENOMIC DNA]</scope>
    <source>
        <strain evidence="1 2">IGB-41</strain>
    </source>
</reference>
<evidence type="ECO:0000313" key="1">
    <source>
        <dbReference type="EMBL" id="KPC55014.1"/>
    </source>
</evidence>
<accession>A0A0N0XNA6</accession>
<keyword evidence="2" id="KW-1185">Reference proteome</keyword>
<proteinExistence type="predicted"/>
<organism evidence="1 2">
    <name type="scientific">Amantichitinum ursilacus</name>
    <dbReference type="NCBI Taxonomy" id="857265"/>
    <lineage>
        <taxon>Bacteria</taxon>
        <taxon>Pseudomonadati</taxon>
        <taxon>Pseudomonadota</taxon>
        <taxon>Betaproteobacteria</taxon>
        <taxon>Neisseriales</taxon>
        <taxon>Chitinibacteraceae</taxon>
        <taxon>Amantichitinum</taxon>
    </lineage>
</organism>
<dbReference type="RefSeq" id="WP_053935753.1">
    <property type="nucleotide sequence ID" value="NZ_LAQT01000001.1"/>
</dbReference>
<sequence>MQAIECEITPLSAAEVERLQAVAVRIDLDFSHALQWLATLPEWERQADLADLETVADACERGELVLPPATAARPAQAETDAVAATRAGIASAAAALDPAEADYYARASALCERGDLVFADFVDYAARLCDEARAEAMEELELIVNDLQPGEAAYSADEAVVITRLLVRKRVDALKAWQQSGLPAASGTTL</sequence>
<dbReference type="AlphaFoldDB" id="A0A0N0XNA6"/>
<dbReference type="EMBL" id="LAQT01000001">
    <property type="protein sequence ID" value="KPC55014.1"/>
    <property type="molecule type" value="Genomic_DNA"/>
</dbReference>
<evidence type="ECO:0000313" key="2">
    <source>
        <dbReference type="Proteomes" id="UP000037939"/>
    </source>
</evidence>
<protein>
    <submittedName>
        <fullName evidence="1">Uncharacterized protein</fullName>
    </submittedName>
</protein>
<comment type="caution">
    <text evidence="1">The sequence shown here is derived from an EMBL/GenBank/DDBJ whole genome shotgun (WGS) entry which is preliminary data.</text>
</comment>
<dbReference type="STRING" id="857265.WG78_00105"/>
<dbReference type="Proteomes" id="UP000037939">
    <property type="component" value="Unassembled WGS sequence"/>
</dbReference>